<dbReference type="Pfam" id="PF04069">
    <property type="entry name" value="OpuAC"/>
    <property type="match status" value="1"/>
</dbReference>
<accession>A0A7I7S0H6</accession>
<evidence type="ECO:0000256" key="1">
    <source>
        <dbReference type="SAM" id="SignalP"/>
    </source>
</evidence>
<keyword evidence="1" id="KW-0732">Signal</keyword>
<dbReference type="AlphaFoldDB" id="A0A7I7S0H6"/>
<evidence type="ECO:0000313" key="3">
    <source>
        <dbReference type="EMBL" id="BBY50327.1"/>
    </source>
</evidence>
<feature type="domain" description="ABC-type glycine betaine transport system substrate-binding" evidence="2">
    <location>
        <begin position="39"/>
        <end position="299"/>
    </location>
</feature>
<feature type="chain" id="PRO_5029777734" description="ABC-type glycine betaine transport system substrate-binding domain-containing protein" evidence="1">
    <location>
        <begin position="19"/>
        <end position="309"/>
    </location>
</feature>
<dbReference type="Proteomes" id="UP000467428">
    <property type="component" value="Chromosome"/>
</dbReference>
<feature type="signal peptide" evidence="1">
    <location>
        <begin position="1"/>
        <end position="18"/>
    </location>
</feature>
<dbReference type="Gene3D" id="3.40.190.10">
    <property type="entry name" value="Periplasmic binding protein-like II"/>
    <property type="match status" value="1"/>
</dbReference>
<dbReference type="KEGG" id="marz:MARA_37950"/>
<dbReference type="InterPro" id="IPR007210">
    <property type="entry name" value="ABC_Gly_betaine_transp_sub-bd"/>
</dbReference>
<dbReference type="GO" id="GO:0043190">
    <property type="term" value="C:ATP-binding cassette (ABC) transporter complex"/>
    <property type="evidence" value="ECO:0007669"/>
    <property type="project" value="InterPro"/>
</dbReference>
<dbReference type="PROSITE" id="PS51257">
    <property type="entry name" value="PROKAR_LIPOPROTEIN"/>
    <property type="match status" value="1"/>
</dbReference>
<dbReference type="EMBL" id="AP022593">
    <property type="protein sequence ID" value="BBY50327.1"/>
    <property type="molecule type" value="Genomic_DNA"/>
</dbReference>
<protein>
    <recommendedName>
        <fullName evidence="2">ABC-type glycine betaine transport system substrate-binding domain-containing protein</fullName>
    </recommendedName>
</protein>
<evidence type="ECO:0000259" key="2">
    <source>
        <dbReference type="Pfam" id="PF04069"/>
    </source>
</evidence>
<name>A0A7I7S0H6_9MYCO</name>
<sequence length="309" mass="33440">MRRLTSALAGLLLVTVLAACGTNAEKDASQQPQGAALRITLGTPAFPEARILGELWKQALGINGFAVDLRKGVGPAGALDEALRAGEIDGYVAYTGTVLSVVAKQHVSGLDPQETYRRVEEFYDSQDMFTSEMTPFENTDAIAVTKEYAAANKLTEIGDLRSRGAFTLGARPEFENLYLGLDGLRQVYGLTNAEFRPIPLGSQYDALDEGKVDAVNAFTTDPQLGSGAYALLRDPRLLFGSQNVAMVVSKDKLARVDSEQLLRVVNAVNARLTTDAIVKLNAEVTDGREDVEVAREFLRSVDLSTPLRR</sequence>
<reference evidence="3 4" key="1">
    <citation type="journal article" date="2019" name="Emerg. Microbes Infect.">
        <title>Comprehensive subspecies identification of 175 nontuberculous mycobacteria species based on 7547 genomic profiles.</title>
        <authorList>
            <person name="Matsumoto Y."/>
            <person name="Kinjo T."/>
            <person name="Motooka D."/>
            <person name="Nabeya D."/>
            <person name="Jung N."/>
            <person name="Uechi K."/>
            <person name="Horii T."/>
            <person name="Iida T."/>
            <person name="Fujita J."/>
            <person name="Nakamura S."/>
        </authorList>
    </citation>
    <scope>NUCLEOTIDE SEQUENCE [LARGE SCALE GENOMIC DNA]</scope>
    <source>
        <strain evidence="3 4">JCM 18538</strain>
    </source>
</reference>
<dbReference type="GO" id="GO:0022857">
    <property type="term" value="F:transmembrane transporter activity"/>
    <property type="evidence" value="ECO:0007669"/>
    <property type="project" value="InterPro"/>
</dbReference>
<dbReference type="RefSeq" id="WP_163919816.1">
    <property type="nucleotide sequence ID" value="NZ_AP022593.1"/>
</dbReference>
<gene>
    <name evidence="3" type="ORF">MARA_37950</name>
</gene>
<keyword evidence="4" id="KW-1185">Reference proteome</keyword>
<organism evidence="3 4">
    <name type="scientific">Mycolicibacterium arabiense</name>
    <dbReference type="NCBI Taxonomy" id="1286181"/>
    <lineage>
        <taxon>Bacteria</taxon>
        <taxon>Bacillati</taxon>
        <taxon>Actinomycetota</taxon>
        <taxon>Actinomycetes</taxon>
        <taxon>Mycobacteriales</taxon>
        <taxon>Mycobacteriaceae</taxon>
        <taxon>Mycolicibacterium</taxon>
    </lineage>
</organism>
<geneLocation type="plasmid" evidence="4">
    <name>pjcm18538 dna</name>
</geneLocation>
<dbReference type="SUPFAM" id="SSF53850">
    <property type="entry name" value="Periplasmic binding protein-like II"/>
    <property type="match status" value="1"/>
</dbReference>
<proteinExistence type="predicted"/>
<dbReference type="Gene3D" id="3.40.190.120">
    <property type="entry name" value="Osmoprotection protein (prox), domain 2"/>
    <property type="match status" value="1"/>
</dbReference>
<evidence type="ECO:0000313" key="4">
    <source>
        <dbReference type="Proteomes" id="UP000467428"/>
    </source>
</evidence>